<keyword evidence="2" id="KW-1185">Reference proteome</keyword>
<reference evidence="1" key="1">
    <citation type="submission" date="2024-05" db="EMBL/GenBank/DDBJ databases">
        <title>Isolation and characterization of Sporomusa carbonis sp. nov., a carboxydotrophic hydrogenogen in the genus of Sporomusa isolated from a charcoal burning pile.</title>
        <authorList>
            <person name="Boeer T."/>
            <person name="Rosenbaum F."/>
            <person name="Eysell L."/>
            <person name="Mueller V."/>
            <person name="Daniel R."/>
            <person name="Poehlein A."/>
        </authorList>
    </citation>
    <scope>NUCLEOTIDE SEQUENCE [LARGE SCALE GENOMIC DNA]</scope>
    <source>
        <strain evidence="1">DSM 3132</strain>
    </source>
</reference>
<sequence>MSLIKNLLDFLYKEHAGNIRKTISMELDECQRTLEQQGFKVKRSEQLVNYEAAQCLTAEKGNVMLTATQFLKGNKDLSISVKHHGHMATMPFFSHKLDDAIAVVNAAQWSDKETDITTLG</sequence>
<dbReference type="RefSeq" id="WP_093796161.1">
    <property type="nucleotide sequence ID" value="NZ_CP155571.1"/>
</dbReference>
<accession>A0ABZ3IWK4</accession>
<proteinExistence type="predicted"/>
<dbReference type="Proteomes" id="UP000216052">
    <property type="component" value="Chromosome"/>
</dbReference>
<evidence type="ECO:0000313" key="2">
    <source>
        <dbReference type="Proteomes" id="UP000216052"/>
    </source>
</evidence>
<evidence type="ECO:0000313" key="1">
    <source>
        <dbReference type="EMBL" id="XFO70236.1"/>
    </source>
</evidence>
<organism evidence="1 2">
    <name type="scientific">Sporomusa acidovorans (strain ATCC 49682 / DSM 3132 / Mol)</name>
    <dbReference type="NCBI Taxonomy" id="1123286"/>
    <lineage>
        <taxon>Bacteria</taxon>
        <taxon>Bacillati</taxon>
        <taxon>Bacillota</taxon>
        <taxon>Negativicutes</taxon>
        <taxon>Selenomonadales</taxon>
        <taxon>Sporomusaceae</taxon>
        <taxon>Sporomusa</taxon>
    </lineage>
</organism>
<gene>
    <name evidence="1" type="ORF">SPACI_002240</name>
</gene>
<protein>
    <submittedName>
        <fullName evidence="1">Uncharacterized protein</fullName>
    </submittedName>
</protein>
<name>A0ABZ3IWK4_SPOA4</name>
<dbReference type="EMBL" id="CP155571">
    <property type="protein sequence ID" value="XFO70236.1"/>
    <property type="molecule type" value="Genomic_DNA"/>
</dbReference>